<evidence type="ECO:0000313" key="2">
    <source>
        <dbReference type="Proteomes" id="UP001139000"/>
    </source>
</evidence>
<comment type="caution">
    <text evidence="1">The sequence shown here is derived from an EMBL/GenBank/DDBJ whole genome shotgun (WGS) entry which is preliminary data.</text>
</comment>
<evidence type="ECO:0000313" key="1">
    <source>
        <dbReference type="EMBL" id="MCF0063244.1"/>
    </source>
</evidence>
<protein>
    <recommendedName>
        <fullName evidence="3">Lipoprotein</fullName>
    </recommendedName>
</protein>
<gene>
    <name evidence="1" type="ORF">LXM26_17175</name>
</gene>
<sequence>MLIKIIGSIIIPIFLAAMIGCDDDTESQLPDLGSCFSGKPAKEAKNQLGIVSYNQYENRWAIYVSVQGSYDSQIAGFYCDELDVLKHEGMKVRFSGSYLPYEKDRKPPVGSLEYYYLHVENYTIEY</sequence>
<dbReference type="EMBL" id="JAJTTC010000004">
    <property type="protein sequence ID" value="MCF0063244.1"/>
    <property type="molecule type" value="Genomic_DNA"/>
</dbReference>
<name>A0A9X1PMX4_9BACT</name>
<evidence type="ECO:0008006" key="3">
    <source>
        <dbReference type="Google" id="ProtNLM"/>
    </source>
</evidence>
<dbReference type="AlphaFoldDB" id="A0A9X1PMX4"/>
<dbReference type="Proteomes" id="UP001139000">
    <property type="component" value="Unassembled WGS sequence"/>
</dbReference>
<organism evidence="1 2">
    <name type="scientific">Dyadobacter chenwenxiniae</name>
    <dbReference type="NCBI Taxonomy" id="2906456"/>
    <lineage>
        <taxon>Bacteria</taxon>
        <taxon>Pseudomonadati</taxon>
        <taxon>Bacteroidota</taxon>
        <taxon>Cytophagia</taxon>
        <taxon>Cytophagales</taxon>
        <taxon>Spirosomataceae</taxon>
        <taxon>Dyadobacter</taxon>
    </lineage>
</organism>
<accession>A0A9X1PMX4</accession>
<dbReference type="PROSITE" id="PS51257">
    <property type="entry name" value="PROKAR_LIPOPROTEIN"/>
    <property type="match status" value="1"/>
</dbReference>
<keyword evidence="2" id="KW-1185">Reference proteome</keyword>
<proteinExistence type="predicted"/>
<reference evidence="1" key="1">
    <citation type="submission" date="2021-12" db="EMBL/GenBank/DDBJ databases">
        <title>Novel species in genus Dyadobacter.</title>
        <authorList>
            <person name="Ma C."/>
        </authorList>
    </citation>
    <scope>NUCLEOTIDE SEQUENCE</scope>
    <source>
        <strain evidence="1">LJ419</strain>
    </source>
</reference>
<dbReference type="RefSeq" id="WP_234656264.1">
    <property type="nucleotide sequence ID" value="NZ_CP094997.1"/>
</dbReference>